<comment type="caution">
    <text evidence="7">The sequence shown here is derived from an EMBL/GenBank/DDBJ whole genome shotgun (WGS) entry which is preliminary data.</text>
</comment>
<gene>
    <name evidence="7" type="ORF">ACCQ40_05640</name>
</gene>
<dbReference type="PROSITE" id="PS50889">
    <property type="entry name" value="S4"/>
    <property type="match status" value="1"/>
</dbReference>
<name>A0ABW9MWR3_9FIRM</name>
<dbReference type="PANTHER" id="PTHR21600:SF83">
    <property type="entry name" value="PSEUDOURIDYLATE SYNTHASE RPUSD4, MITOCHONDRIAL"/>
    <property type="match status" value="1"/>
</dbReference>
<dbReference type="EMBL" id="JBGMEH010000006">
    <property type="protein sequence ID" value="MFO3716270.1"/>
    <property type="molecule type" value="Genomic_DNA"/>
</dbReference>
<dbReference type="InterPro" id="IPR020103">
    <property type="entry name" value="PsdUridine_synth_cat_dom_sf"/>
</dbReference>
<dbReference type="Pfam" id="PF00849">
    <property type="entry name" value="PseudoU_synth_2"/>
    <property type="match status" value="1"/>
</dbReference>
<dbReference type="InterPro" id="IPR036986">
    <property type="entry name" value="S4_RNA-bd_sf"/>
</dbReference>
<evidence type="ECO:0000256" key="1">
    <source>
        <dbReference type="ARBA" id="ARBA00000073"/>
    </source>
</evidence>
<sequence>MIEITITKNDANQRFDRFLRKYFENAPLSVIQKNIRKKNFKINGKRAKADTYIYEDDLIAMYISDENYNKWLTKTDFKPTDFNLDIVFEDKNIIIMDKESGLLTHSTSKADYGNNLVDYMLSYLYKTNQVDKSDKTFNPAVVNRLDRNTAGLIIGAKNANALRSLNKAMRDNKIDKYYLTIVKGEITEKFTIDTTIRKNESKNKVKSAGNGSRIITHFRPLETNGKYTLLECELITGKTHQIRFSLAKNNTPIIGDRKYGDKSTNKLVNDKFKINNQILLAYKVHFNDIKNLEYLKDRTYESHKINEILNLKEKIFSL</sequence>
<dbReference type="SUPFAM" id="SSF55120">
    <property type="entry name" value="Pseudouridine synthase"/>
    <property type="match status" value="1"/>
</dbReference>
<comment type="catalytic activity">
    <reaction evidence="1 5">
        <text>a uridine in RNA = a pseudouridine in RNA</text>
        <dbReference type="Rhea" id="RHEA:48348"/>
        <dbReference type="Rhea" id="RHEA-COMP:12068"/>
        <dbReference type="Rhea" id="RHEA-COMP:12069"/>
        <dbReference type="ChEBI" id="CHEBI:65314"/>
        <dbReference type="ChEBI" id="CHEBI:65315"/>
    </reaction>
</comment>
<dbReference type="Gene3D" id="3.30.2350.10">
    <property type="entry name" value="Pseudouridine synthase"/>
    <property type="match status" value="1"/>
</dbReference>
<dbReference type="CDD" id="cd02869">
    <property type="entry name" value="PseudoU_synth_RluA_like"/>
    <property type="match status" value="1"/>
</dbReference>
<organism evidence="7 8">
    <name type="scientific">Anaerococcus cruorum</name>
    <dbReference type="NCBI Taxonomy" id="3115617"/>
    <lineage>
        <taxon>Bacteria</taxon>
        <taxon>Bacillati</taxon>
        <taxon>Bacillota</taxon>
        <taxon>Tissierellia</taxon>
        <taxon>Tissierellales</taxon>
        <taxon>Peptoniphilaceae</taxon>
        <taxon>Anaerococcus</taxon>
    </lineage>
</organism>
<feature type="domain" description="Pseudouridine synthase RsuA/RluA-like" evidence="6">
    <location>
        <begin position="92"/>
        <end position="247"/>
    </location>
</feature>
<comment type="function">
    <text evidence="5">Responsible for synthesis of pseudouridine from uracil.</text>
</comment>
<evidence type="ECO:0000256" key="2">
    <source>
        <dbReference type="ARBA" id="ARBA00010876"/>
    </source>
</evidence>
<dbReference type="NCBIfam" id="TIGR00005">
    <property type="entry name" value="rluA_subfam"/>
    <property type="match status" value="1"/>
</dbReference>
<evidence type="ECO:0000256" key="4">
    <source>
        <dbReference type="PROSITE-ProRule" id="PRU00182"/>
    </source>
</evidence>
<dbReference type="PANTHER" id="PTHR21600">
    <property type="entry name" value="MITOCHONDRIAL RNA PSEUDOURIDINE SYNTHASE"/>
    <property type="match status" value="1"/>
</dbReference>
<evidence type="ECO:0000259" key="6">
    <source>
        <dbReference type="Pfam" id="PF00849"/>
    </source>
</evidence>
<dbReference type="InterPro" id="IPR006225">
    <property type="entry name" value="PsdUridine_synth_RluC/D"/>
</dbReference>
<dbReference type="EC" id="5.4.99.-" evidence="5"/>
<dbReference type="Gene3D" id="3.10.290.10">
    <property type="entry name" value="RNA-binding S4 domain"/>
    <property type="match status" value="1"/>
</dbReference>
<dbReference type="PROSITE" id="PS01129">
    <property type="entry name" value="PSI_RLU"/>
    <property type="match status" value="1"/>
</dbReference>
<reference evidence="7 8" key="1">
    <citation type="journal article" date="2025" name="Anaerobe">
        <title>Description of Anaerococcus kampingiae sp. nov., Anaerococcus groningensis sp. nov., Anaerococcus martiniensis sp. nov., and Anaerococcus cruorum sp. nov., isolated from human clinical specimens.</title>
        <authorList>
            <person name="Boiten K.E."/>
            <person name="Meijer J."/>
            <person name="van Wezel E.M."/>
            <person name="Veloo A.C.M."/>
        </authorList>
    </citation>
    <scope>NUCLEOTIDE SEQUENCE [LARGE SCALE GENOMIC DNA]</scope>
    <source>
        <strain evidence="7 8">ENR1039</strain>
    </source>
</reference>
<evidence type="ECO:0000313" key="8">
    <source>
        <dbReference type="Proteomes" id="UP001638015"/>
    </source>
</evidence>
<accession>A0ABW9MWR3</accession>
<evidence type="ECO:0000256" key="5">
    <source>
        <dbReference type="RuleBase" id="RU362028"/>
    </source>
</evidence>
<dbReference type="RefSeq" id="WP_410032973.1">
    <property type="nucleotide sequence ID" value="NZ_JBGMEH010000006.1"/>
</dbReference>
<dbReference type="GO" id="GO:0016853">
    <property type="term" value="F:isomerase activity"/>
    <property type="evidence" value="ECO:0007669"/>
    <property type="project" value="UniProtKB-KW"/>
</dbReference>
<evidence type="ECO:0000313" key="7">
    <source>
        <dbReference type="EMBL" id="MFO3716270.1"/>
    </source>
</evidence>
<comment type="similarity">
    <text evidence="2 5">Belongs to the pseudouridine synthase RluA family.</text>
</comment>
<dbReference type="InterPro" id="IPR006224">
    <property type="entry name" value="PsdUridine_synth_RluA-like_CS"/>
</dbReference>
<protein>
    <recommendedName>
        <fullName evidence="5">Pseudouridine synthase</fullName>
        <ecNumber evidence="5">5.4.99.-</ecNumber>
    </recommendedName>
</protein>
<evidence type="ECO:0000256" key="3">
    <source>
        <dbReference type="ARBA" id="ARBA00023235"/>
    </source>
</evidence>
<dbReference type="InterPro" id="IPR050188">
    <property type="entry name" value="RluA_PseudoU_synthase"/>
</dbReference>
<keyword evidence="3 5" id="KW-0413">Isomerase</keyword>
<dbReference type="Proteomes" id="UP001638015">
    <property type="component" value="Unassembled WGS sequence"/>
</dbReference>
<proteinExistence type="inferred from homology"/>
<dbReference type="InterPro" id="IPR006145">
    <property type="entry name" value="PsdUridine_synth_RsuA/RluA"/>
</dbReference>
<keyword evidence="8" id="KW-1185">Reference proteome</keyword>
<keyword evidence="4" id="KW-0694">RNA-binding</keyword>